<sequence>MKEKKLEHLAEEIVKYQEKYHLTDAELALTSHFSVERIHAIKAGQVEVRPEEYGELQELLADEEPVTSDDKQ</sequence>
<evidence type="ECO:0000313" key="2">
    <source>
        <dbReference type="Proteomes" id="UP000051291"/>
    </source>
</evidence>
<keyword evidence="2" id="KW-1185">Reference proteome</keyword>
<evidence type="ECO:0000313" key="1">
    <source>
        <dbReference type="EMBL" id="KRM51589.1"/>
    </source>
</evidence>
<name>A0A0R1ZBA0_9LACO</name>
<dbReference type="NCBIfam" id="NF040507">
    <property type="entry name" value="LBP_cg2779_fam"/>
    <property type="match status" value="1"/>
</dbReference>
<organism evidence="1 2">
    <name type="scientific">Ligilactobacillus araffinosus DSM 20653</name>
    <dbReference type="NCBI Taxonomy" id="1423820"/>
    <lineage>
        <taxon>Bacteria</taxon>
        <taxon>Bacillati</taxon>
        <taxon>Bacillota</taxon>
        <taxon>Bacilli</taxon>
        <taxon>Lactobacillales</taxon>
        <taxon>Lactobacillaceae</taxon>
        <taxon>Ligilactobacillus</taxon>
    </lineage>
</organism>
<dbReference type="Proteomes" id="UP000051291">
    <property type="component" value="Unassembled WGS sequence"/>
</dbReference>
<dbReference type="RefSeq" id="WP_057907218.1">
    <property type="nucleotide sequence ID" value="NZ_AYYZ01000030.1"/>
</dbReference>
<reference evidence="1 2" key="1">
    <citation type="journal article" date="2015" name="Genome Announc.">
        <title>Expanding the biotechnology potential of lactobacilli through comparative genomics of 213 strains and associated genera.</title>
        <authorList>
            <person name="Sun Z."/>
            <person name="Harris H.M."/>
            <person name="McCann A."/>
            <person name="Guo C."/>
            <person name="Argimon S."/>
            <person name="Zhang W."/>
            <person name="Yang X."/>
            <person name="Jeffery I.B."/>
            <person name="Cooney J.C."/>
            <person name="Kagawa T.F."/>
            <person name="Liu W."/>
            <person name="Song Y."/>
            <person name="Salvetti E."/>
            <person name="Wrobel A."/>
            <person name="Rasinkangas P."/>
            <person name="Parkhill J."/>
            <person name="Rea M.C."/>
            <person name="O'Sullivan O."/>
            <person name="Ritari J."/>
            <person name="Douillard F.P."/>
            <person name="Paul Ross R."/>
            <person name="Yang R."/>
            <person name="Briner A.E."/>
            <person name="Felis G.E."/>
            <person name="de Vos W.M."/>
            <person name="Barrangou R."/>
            <person name="Klaenhammer T.R."/>
            <person name="Caufield P.W."/>
            <person name="Cui Y."/>
            <person name="Zhang H."/>
            <person name="O'Toole P.W."/>
        </authorList>
    </citation>
    <scope>NUCLEOTIDE SEQUENCE [LARGE SCALE GENOMIC DNA]</scope>
    <source>
        <strain evidence="1 2">DSM 20653</strain>
    </source>
</reference>
<comment type="caution">
    <text evidence="1">The sequence shown here is derived from an EMBL/GenBank/DDBJ whole genome shotgun (WGS) entry which is preliminary data.</text>
</comment>
<evidence type="ECO:0008006" key="3">
    <source>
        <dbReference type="Google" id="ProtNLM"/>
    </source>
</evidence>
<dbReference type="PATRIC" id="fig|1423820.4.peg.1425"/>
<dbReference type="InterPro" id="IPR059218">
    <property type="entry name" value="LBP_cg2779-like"/>
</dbReference>
<dbReference type="EMBL" id="AYYZ01000030">
    <property type="protein sequence ID" value="KRM51589.1"/>
    <property type="molecule type" value="Genomic_DNA"/>
</dbReference>
<protein>
    <recommendedName>
        <fullName evidence="3">HTH cro/C1-type domain-containing protein</fullName>
    </recommendedName>
</protein>
<proteinExistence type="predicted"/>
<gene>
    <name evidence="1" type="ORF">FC64_GL001399</name>
</gene>
<dbReference type="AlphaFoldDB" id="A0A0R1ZBA0"/>
<dbReference type="STRING" id="1423820.FC64_GL001399"/>
<accession>A0A0R1ZBA0</accession>